<gene>
    <name evidence="5" type="primary">sseB</name>
    <name evidence="5" type="ORF">AELLOGFF_02457</name>
</gene>
<feature type="domain" description="Rhodanese" evidence="4">
    <location>
        <begin position="44"/>
        <end position="162"/>
    </location>
</feature>
<protein>
    <submittedName>
        <fullName evidence="5">Thiosulfate sulfurtransferase SseB</fullName>
        <ecNumber evidence="5">2.8.1.1</ecNumber>
    </submittedName>
</protein>
<keyword evidence="1 5" id="KW-0808">Transferase</keyword>
<organism evidence="5 6">
    <name type="scientific">Mycolicibacterium vanbaalenii</name>
    <name type="common">Mycobacterium vanbaalenii</name>
    <dbReference type="NCBI Taxonomy" id="110539"/>
    <lineage>
        <taxon>Bacteria</taxon>
        <taxon>Bacillati</taxon>
        <taxon>Actinomycetota</taxon>
        <taxon>Actinomycetes</taxon>
        <taxon>Mycobacteriales</taxon>
        <taxon>Mycobacteriaceae</taxon>
        <taxon>Mycolicibacterium</taxon>
    </lineage>
</organism>
<accession>A0A5S9RBN4</accession>
<dbReference type="PANTHER" id="PTHR11364">
    <property type="entry name" value="THIOSULFATE SULFERTANSFERASE"/>
    <property type="match status" value="1"/>
</dbReference>
<dbReference type="PROSITE" id="PS50206">
    <property type="entry name" value="RHODANESE_3"/>
    <property type="match status" value="2"/>
</dbReference>
<evidence type="ECO:0000256" key="1">
    <source>
        <dbReference type="ARBA" id="ARBA00022679"/>
    </source>
</evidence>
<dbReference type="Gene3D" id="3.40.250.10">
    <property type="entry name" value="Rhodanese-like domain"/>
    <property type="match status" value="2"/>
</dbReference>
<dbReference type="InterPro" id="IPR001307">
    <property type="entry name" value="Thiosulphate_STrfase_CS"/>
</dbReference>
<dbReference type="InterPro" id="IPR036873">
    <property type="entry name" value="Rhodanese-like_dom_sf"/>
</dbReference>
<dbReference type="InterPro" id="IPR001763">
    <property type="entry name" value="Rhodanese-like_dom"/>
</dbReference>
<proteinExistence type="predicted"/>
<feature type="compositionally biased region" description="Low complexity" evidence="3">
    <location>
        <begin position="1"/>
        <end position="10"/>
    </location>
</feature>
<name>A0A5S9RBN4_MYCVN</name>
<dbReference type="EMBL" id="CACSIP010000076">
    <property type="protein sequence ID" value="CAA0138351.1"/>
    <property type="molecule type" value="Genomic_DNA"/>
</dbReference>
<evidence type="ECO:0000256" key="2">
    <source>
        <dbReference type="ARBA" id="ARBA00022737"/>
    </source>
</evidence>
<feature type="region of interest" description="Disordered" evidence="3">
    <location>
        <begin position="1"/>
        <end position="23"/>
    </location>
</feature>
<evidence type="ECO:0000313" key="5">
    <source>
        <dbReference type="EMBL" id="CAA0138351.1"/>
    </source>
</evidence>
<reference evidence="5 6" key="1">
    <citation type="submission" date="2019-11" db="EMBL/GenBank/DDBJ databases">
        <authorList>
            <person name="Holert J."/>
        </authorList>
    </citation>
    <scope>NUCLEOTIDE SEQUENCE [LARGE SCALE GENOMIC DNA]</scope>
    <source>
        <strain evidence="5">BC8_1</strain>
    </source>
</reference>
<dbReference type="GO" id="GO:0004792">
    <property type="term" value="F:thiosulfate-cyanide sulfurtransferase activity"/>
    <property type="evidence" value="ECO:0007669"/>
    <property type="project" value="UniProtKB-EC"/>
</dbReference>
<evidence type="ECO:0000256" key="3">
    <source>
        <dbReference type="SAM" id="MobiDB-lite"/>
    </source>
</evidence>
<dbReference type="Proteomes" id="UP000430146">
    <property type="component" value="Unassembled WGS sequence"/>
</dbReference>
<dbReference type="InterPro" id="IPR045078">
    <property type="entry name" value="TST/MPST-like"/>
</dbReference>
<dbReference type="EC" id="2.8.1.1" evidence="5"/>
<evidence type="ECO:0000259" key="4">
    <source>
        <dbReference type="PROSITE" id="PS50206"/>
    </source>
</evidence>
<evidence type="ECO:0000313" key="6">
    <source>
        <dbReference type="Proteomes" id="UP000430146"/>
    </source>
</evidence>
<dbReference type="CDD" id="cd01448">
    <property type="entry name" value="TST_Repeat_1"/>
    <property type="match status" value="1"/>
</dbReference>
<keyword evidence="2" id="KW-0677">Repeat</keyword>
<dbReference type="PROSITE" id="PS00380">
    <property type="entry name" value="RHODANESE_1"/>
    <property type="match status" value="1"/>
</dbReference>
<dbReference type="Pfam" id="PF00581">
    <property type="entry name" value="Rhodanese"/>
    <property type="match status" value="2"/>
</dbReference>
<dbReference type="SUPFAM" id="SSF52821">
    <property type="entry name" value="Rhodanese/Cell cycle control phosphatase"/>
    <property type="match status" value="2"/>
</dbReference>
<sequence length="303" mass="32220">MLRPDAAPSARPRRDSRGPEYHFPMGAREDVLITAEELARLLDAGEPVTLLDIRWELSQPDGTAAYRRGHLPGAVYVSLDDELTDHSVTGRGRHPLPSGPDLQDAARRWGVRTGVPVVVYDDWNRAGSARAWWVLTAAGIPGVRILDGGLSAWRGELHTGTVTPERGDVTVAHPDLHAAARRTVGADGVASAEVLLDARAPERYRGEAEPVDPVAGHIPGALNVPSTRLLAEDGTWRSDPELTGLFDEHGVRAGTDVAVYCGSGVTAAVTIAALAAIGVDAALFPGSWSQWSADPNRPVARGM</sequence>
<dbReference type="AlphaFoldDB" id="A0A5S9RBN4"/>
<dbReference type="PANTHER" id="PTHR11364:SF27">
    <property type="entry name" value="SULFURTRANSFERASE"/>
    <property type="match status" value="1"/>
</dbReference>
<keyword evidence="6" id="KW-1185">Reference proteome</keyword>
<dbReference type="SMART" id="SM00450">
    <property type="entry name" value="RHOD"/>
    <property type="match status" value="2"/>
</dbReference>
<feature type="domain" description="Rhodanese" evidence="4">
    <location>
        <begin position="189"/>
        <end position="300"/>
    </location>
</feature>